<protein>
    <submittedName>
        <fullName evidence="1">Uncharacterized protein</fullName>
    </submittedName>
</protein>
<reference evidence="1" key="2">
    <citation type="submission" date="2022-03" db="EMBL/GenBank/DDBJ databases">
        <title>Draft title - Genomic analysis of global carrot germplasm unveils the trajectory of domestication and the origin of high carotenoid orange carrot.</title>
        <authorList>
            <person name="Iorizzo M."/>
            <person name="Ellison S."/>
            <person name="Senalik D."/>
            <person name="Macko-Podgorni A."/>
            <person name="Grzebelus D."/>
            <person name="Bostan H."/>
            <person name="Rolling W."/>
            <person name="Curaba J."/>
            <person name="Simon P."/>
        </authorList>
    </citation>
    <scope>NUCLEOTIDE SEQUENCE</scope>
    <source>
        <tissue evidence="1">Leaf</tissue>
    </source>
</reference>
<name>A0AAF0X8X3_DAUCS</name>
<evidence type="ECO:0000313" key="1">
    <source>
        <dbReference type="EMBL" id="WOH02642.1"/>
    </source>
</evidence>
<sequence length="108" mass="12217">MRRSLFVRIQAAIESHDPYFVQRYNAAGVLGLSSLQKITAALRIIAYGVPADAIDDYIRIGESTAIESLKKFVTAIVQIFGEQYLRKPNTLLFNPINLPSDVSFWFCY</sequence>
<dbReference type="AlphaFoldDB" id="A0AAF0X8X3"/>
<keyword evidence="2" id="KW-1185">Reference proteome</keyword>
<organism evidence="1 2">
    <name type="scientific">Daucus carota subsp. sativus</name>
    <name type="common">Carrot</name>
    <dbReference type="NCBI Taxonomy" id="79200"/>
    <lineage>
        <taxon>Eukaryota</taxon>
        <taxon>Viridiplantae</taxon>
        <taxon>Streptophyta</taxon>
        <taxon>Embryophyta</taxon>
        <taxon>Tracheophyta</taxon>
        <taxon>Spermatophyta</taxon>
        <taxon>Magnoliopsida</taxon>
        <taxon>eudicotyledons</taxon>
        <taxon>Gunneridae</taxon>
        <taxon>Pentapetalae</taxon>
        <taxon>asterids</taxon>
        <taxon>campanulids</taxon>
        <taxon>Apiales</taxon>
        <taxon>Apiaceae</taxon>
        <taxon>Apioideae</taxon>
        <taxon>Scandiceae</taxon>
        <taxon>Daucinae</taxon>
        <taxon>Daucus</taxon>
        <taxon>Daucus sect. Daucus</taxon>
    </lineage>
</organism>
<dbReference type="PANTHER" id="PTHR47150:SF7">
    <property type="entry name" value="NUCLEASE"/>
    <property type="match status" value="1"/>
</dbReference>
<dbReference type="PANTHER" id="PTHR47150">
    <property type="entry name" value="OS12G0169200 PROTEIN"/>
    <property type="match status" value="1"/>
</dbReference>
<reference evidence="1" key="1">
    <citation type="journal article" date="2016" name="Nat. Genet.">
        <title>A high-quality carrot genome assembly provides new insights into carotenoid accumulation and asterid genome evolution.</title>
        <authorList>
            <person name="Iorizzo M."/>
            <person name="Ellison S."/>
            <person name="Senalik D."/>
            <person name="Zeng P."/>
            <person name="Satapoomin P."/>
            <person name="Huang J."/>
            <person name="Bowman M."/>
            <person name="Iovene M."/>
            <person name="Sanseverino W."/>
            <person name="Cavagnaro P."/>
            <person name="Yildiz M."/>
            <person name="Macko-Podgorni A."/>
            <person name="Moranska E."/>
            <person name="Grzebelus E."/>
            <person name="Grzebelus D."/>
            <person name="Ashrafi H."/>
            <person name="Zheng Z."/>
            <person name="Cheng S."/>
            <person name="Spooner D."/>
            <person name="Van Deynze A."/>
            <person name="Simon P."/>
        </authorList>
    </citation>
    <scope>NUCLEOTIDE SEQUENCE</scope>
    <source>
        <tissue evidence="1">Leaf</tissue>
    </source>
</reference>
<evidence type="ECO:0000313" key="2">
    <source>
        <dbReference type="Proteomes" id="UP000077755"/>
    </source>
</evidence>
<dbReference type="EMBL" id="CP093347">
    <property type="protein sequence ID" value="WOH02642.1"/>
    <property type="molecule type" value="Genomic_DNA"/>
</dbReference>
<proteinExistence type="predicted"/>
<dbReference type="Proteomes" id="UP000077755">
    <property type="component" value="Chromosome 5"/>
</dbReference>
<gene>
    <name evidence="1" type="ORF">DCAR_0522031</name>
</gene>
<accession>A0AAF0X8X3</accession>